<feature type="signal peptide" evidence="2">
    <location>
        <begin position="1"/>
        <end position="27"/>
    </location>
</feature>
<keyword evidence="1" id="KW-1133">Transmembrane helix</keyword>
<evidence type="ECO:0000256" key="1">
    <source>
        <dbReference type="SAM" id="Phobius"/>
    </source>
</evidence>
<accession>A0A1G6LS74</accession>
<dbReference type="Proteomes" id="UP000199501">
    <property type="component" value="Unassembled WGS sequence"/>
</dbReference>
<evidence type="ECO:0008006" key="5">
    <source>
        <dbReference type="Google" id="ProtNLM"/>
    </source>
</evidence>
<name>A0A1G6LS74_9PSEU</name>
<gene>
    <name evidence="3" type="ORF">SAMN05216174_102210</name>
</gene>
<evidence type="ECO:0000256" key="2">
    <source>
        <dbReference type="SAM" id="SignalP"/>
    </source>
</evidence>
<dbReference type="EMBL" id="FMZZ01000002">
    <property type="protein sequence ID" value="SDC45937.1"/>
    <property type="molecule type" value="Genomic_DNA"/>
</dbReference>
<keyword evidence="1" id="KW-0472">Membrane</keyword>
<evidence type="ECO:0000313" key="4">
    <source>
        <dbReference type="Proteomes" id="UP000199501"/>
    </source>
</evidence>
<feature type="transmembrane region" description="Helical" evidence="1">
    <location>
        <begin position="51"/>
        <end position="72"/>
    </location>
</feature>
<evidence type="ECO:0000313" key="3">
    <source>
        <dbReference type="EMBL" id="SDC45937.1"/>
    </source>
</evidence>
<dbReference type="AlphaFoldDB" id="A0A1G6LS74"/>
<dbReference type="STRING" id="1271860.SAMN05216174_102210"/>
<feature type="chain" id="PRO_5011758069" description="Secreted protein" evidence="2">
    <location>
        <begin position="28"/>
        <end position="74"/>
    </location>
</feature>
<dbReference type="RefSeq" id="WP_091448988.1">
    <property type="nucleotide sequence ID" value="NZ_FMZZ01000002.1"/>
</dbReference>
<reference evidence="4" key="1">
    <citation type="submission" date="2016-10" db="EMBL/GenBank/DDBJ databases">
        <authorList>
            <person name="Varghese N."/>
            <person name="Submissions S."/>
        </authorList>
    </citation>
    <scope>NUCLEOTIDE SEQUENCE [LARGE SCALE GENOMIC DNA]</scope>
    <source>
        <strain evidence="4">IBRC-M 10403</strain>
    </source>
</reference>
<keyword evidence="1" id="KW-0812">Transmembrane</keyword>
<keyword evidence="2" id="KW-0732">Signal</keyword>
<keyword evidence="4" id="KW-1185">Reference proteome</keyword>
<organism evidence="3 4">
    <name type="scientific">Actinokineospora iranica</name>
    <dbReference type="NCBI Taxonomy" id="1271860"/>
    <lineage>
        <taxon>Bacteria</taxon>
        <taxon>Bacillati</taxon>
        <taxon>Actinomycetota</taxon>
        <taxon>Actinomycetes</taxon>
        <taxon>Pseudonocardiales</taxon>
        <taxon>Pseudonocardiaceae</taxon>
        <taxon>Actinokineospora</taxon>
    </lineage>
</organism>
<sequence length="74" mass="6854">MKTFSKAVATGLAAAALTVAVGGVASATEATPASADAAPIWLVPGVDLGALLAPATGLPGGLAPVFGLLNAIGA</sequence>
<proteinExistence type="predicted"/>
<protein>
    <recommendedName>
        <fullName evidence="5">Secreted protein</fullName>
    </recommendedName>
</protein>